<sequence length="121" mass="13269">MKQLVIFVTTLDMENVAAIADVFDGARAASDDYHVEIILTGESGIIATVQAAENGLDVKLMCSIYESMRSAKSSGVKINICERSIEWCNLNNNGLIPEIDGIVSSQYIMERSTPDTYVVYL</sequence>
<dbReference type="EMBL" id="LVXZ01000183">
    <property type="protein sequence ID" value="OAP87963.1"/>
    <property type="molecule type" value="Genomic_DNA"/>
</dbReference>
<proteinExistence type="predicted"/>
<dbReference type="AlphaFoldDB" id="A0A179B9L5"/>
<evidence type="ECO:0000313" key="1">
    <source>
        <dbReference type="EMBL" id="OAP87963.1"/>
    </source>
</evidence>
<organism evidence="1 2">
    <name type="scientific">Acidithiobacillus ferrooxidans</name>
    <name type="common">Thiobacillus ferrooxidans</name>
    <dbReference type="NCBI Taxonomy" id="920"/>
    <lineage>
        <taxon>Bacteria</taxon>
        <taxon>Pseudomonadati</taxon>
        <taxon>Pseudomonadota</taxon>
        <taxon>Acidithiobacillia</taxon>
        <taxon>Acidithiobacillales</taxon>
        <taxon>Acidithiobacillaceae</taxon>
        <taxon>Acidithiobacillus</taxon>
    </lineage>
</organism>
<accession>A0A179B9L5</accession>
<reference evidence="1 2" key="1">
    <citation type="submission" date="2016-04" db="EMBL/GenBank/DDBJ databases">
        <title>Acidithiobacillus ferrooxidans genome sequencing and assembly.</title>
        <authorList>
            <person name="Zhou Z."/>
        </authorList>
    </citation>
    <scope>NUCLEOTIDE SEQUENCE [LARGE SCALE GENOMIC DNA]</scope>
    <source>
        <strain evidence="1 2">BY0502</strain>
    </source>
</reference>
<evidence type="ECO:0008006" key="3">
    <source>
        <dbReference type="Google" id="ProtNLM"/>
    </source>
</evidence>
<gene>
    <name evidence="1" type="ORF">A4H96_12100</name>
</gene>
<name>A0A179B9L5_ACIFR</name>
<dbReference type="SUPFAM" id="SSF75169">
    <property type="entry name" value="DsrEFH-like"/>
    <property type="match status" value="1"/>
</dbReference>
<evidence type="ECO:0000313" key="2">
    <source>
        <dbReference type="Proteomes" id="UP000078302"/>
    </source>
</evidence>
<dbReference type="OrthoDB" id="5297353at2"/>
<dbReference type="Gene3D" id="3.40.1260.10">
    <property type="entry name" value="DsrEFH-like"/>
    <property type="match status" value="1"/>
</dbReference>
<comment type="caution">
    <text evidence="1">The sequence shown here is derived from an EMBL/GenBank/DDBJ whole genome shotgun (WGS) entry which is preliminary data.</text>
</comment>
<protein>
    <recommendedName>
        <fullName evidence="3">Peroxiredoxin</fullName>
    </recommendedName>
</protein>
<keyword evidence="2" id="KW-1185">Reference proteome</keyword>
<dbReference type="RefSeq" id="WP_064219829.1">
    <property type="nucleotide sequence ID" value="NZ_LVXZ01000183.1"/>
</dbReference>
<dbReference type="InterPro" id="IPR027396">
    <property type="entry name" value="DsrEFH-like"/>
</dbReference>
<dbReference type="Proteomes" id="UP000078302">
    <property type="component" value="Unassembled WGS sequence"/>
</dbReference>